<name>A0A2K9PKC1_9FLAO</name>
<protein>
    <recommendedName>
        <fullName evidence="3">MAM domain-containing protein</fullName>
    </recommendedName>
</protein>
<dbReference type="OrthoDB" id="1318705at2"/>
<gene>
    <name evidence="1" type="ORF">C1H87_01755</name>
</gene>
<reference evidence="1 2" key="1">
    <citation type="submission" date="2018-01" db="EMBL/GenBank/DDBJ databases">
        <title>Complete genome sequence of Flavivirga eckloniae ECD14 isolated from seaweed Ecklonia cava.</title>
        <authorList>
            <person name="Lee J.H."/>
            <person name="Baik K.S."/>
            <person name="Seong C.N."/>
        </authorList>
    </citation>
    <scope>NUCLEOTIDE SEQUENCE [LARGE SCALE GENOMIC DNA]</scope>
    <source>
        <strain evidence="1 2">ECD14</strain>
    </source>
</reference>
<accession>A0A2K9PKC1</accession>
<evidence type="ECO:0000313" key="2">
    <source>
        <dbReference type="Proteomes" id="UP000235826"/>
    </source>
</evidence>
<dbReference type="EMBL" id="CP025791">
    <property type="protein sequence ID" value="AUP77511.1"/>
    <property type="molecule type" value="Genomic_DNA"/>
</dbReference>
<dbReference type="RefSeq" id="WP_102754171.1">
    <property type="nucleotide sequence ID" value="NZ_CP025791.1"/>
</dbReference>
<organism evidence="1 2">
    <name type="scientific">Flavivirga eckloniae</name>
    <dbReference type="NCBI Taxonomy" id="1803846"/>
    <lineage>
        <taxon>Bacteria</taxon>
        <taxon>Pseudomonadati</taxon>
        <taxon>Bacteroidota</taxon>
        <taxon>Flavobacteriia</taxon>
        <taxon>Flavobacteriales</taxon>
        <taxon>Flavobacteriaceae</taxon>
        <taxon>Flavivirga</taxon>
    </lineage>
</organism>
<keyword evidence="2" id="KW-1185">Reference proteome</keyword>
<proteinExistence type="predicted"/>
<sequence length="448" mass="47837">MKTLPLVILVFFPVFLFSQIGIGTTTPDASSILDIESTTSGILIPRLTQVQRDAIASPATGLLIYQTDNTPGFYFYNGATWQPFGGGIDSDWTINGNDMYNTNSGNVGIGTTNPATKLHIEYTSPSATILDQDFETALTPLTTSGDANWFTQSSSVNSGTQAAESGNIGDSQESIMEYSATVPAGGATLSFFYEVSSEATFDLLEFSVDGNVIDSWSGTVSWTNYSYNIPTAGTYTLRWRYFKDVSVSNGDDAGRIDDITLTSTVTGSAIRIADGNQGAGKVLTSNAAGDATWTTLSTTQIADIPDIASVNGMEIPICDNVSVGSTGSFNVDVQGVNTTVSWEVLNQQTIPGQTATVAGVDVLRAPFSPSRLQVRYDFSPDLPFNPDGIIFSANNNSSFPDTFSLNYSNKSINSLTVNITRTDKFGDISSGANCWQGAFFFDIFMTAN</sequence>
<dbReference type="AlphaFoldDB" id="A0A2K9PKC1"/>
<dbReference type="Proteomes" id="UP000235826">
    <property type="component" value="Chromosome"/>
</dbReference>
<evidence type="ECO:0000313" key="1">
    <source>
        <dbReference type="EMBL" id="AUP77511.1"/>
    </source>
</evidence>
<evidence type="ECO:0008006" key="3">
    <source>
        <dbReference type="Google" id="ProtNLM"/>
    </source>
</evidence>
<dbReference type="KEGG" id="fek:C1H87_01755"/>